<dbReference type="EMBL" id="KX011169">
    <property type="protein sequence ID" value="ANH50768.1"/>
    <property type="molecule type" value="Genomic_DNA"/>
</dbReference>
<name>A0A173GCA3_9CAUD</name>
<organism evidence="1 2">
    <name type="scientific">Bacillus phage SalinJah</name>
    <dbReference type="NCBI Taxonomy" id="1837830"/>
    <lineage>
        <taxon>Viruses</taxon>
        <taxon>Duplodnaviria</taxon>
        <taxon>Heunggongvirae</taxon>
        <taxon>Uroviricota</taxon>
        <taxon>Caudoviricetes</taxon>
        <taxon>Herelleviridae</taxon>
        <taxon>Bastillevirinae</taxon>
        <taxon>Wphvirus</taxon>
        <taxon>Wphvirus BPS13</taxon>
    </lineage>
</organism>
<evidence type="ECO:0000313" key="2">
    <source>
        <dbReference type="Proteomes" id="UP000203219"/>
    </source>
</evidence>
<dbReference type="KEGG" id="vg:29060019"/>
<sequence length="126" mass="14499">MMQYGDIPEAALMVSITKVNKVKKDLEKAAKMRECIINKIRRTAEVGGSEVMIVAHNLSPLDPMYEMFVEHNTFKYVLEEFESKGYRTDVYTDGLIKHIDGSKDIPTSIFVSWDPERIKLRKGEDK</sequence>
<accession>A0A173GCA3</accession>
<reference evidence="2" key="1">
    <citation type="submission" date="2016-04" db="EMBL/GenBank/DDBJ databases">
        <authorList>
            <person name="Adebesin M.O."/>
            <person name="Ahama K."/>
            <person name="Alekasir E.M."/>
            <person name="Ali S."/>
            <person name="Aligholizadeh E."/>
            <person name="Allison J.M."/>
            <person name="Alzaher A."/>
            <person name="Andaya C.D."/>
            <person name="Asfaw S."/>
            <person name="Bansal N."/>
            <person name="Beauchard M.A."/>
            <person name="Betancourt K.A."/>
            <person name="Bhatia B."/>
            <person name="Boretti N.A."/>
            <person name="Brondi J.N."/>
            <person name="Byrd C.E."/>
            <person name="Cao A."/>
            <person name="Cardosa E.A."/>
            <person name="Carter A."/>
            <person name="Chen S."/>
            <person name="Chen Y."/>
            <person name="Clara V.K."/>
            <person name="Cobuzzi M."/>
            <person name="Conn O.L."/>
            <person name="Crosby I.A."/>
            <person name="Daly S.B."/>
            <person name="Depaz I.X."/>
            <person name="Dhaurali S."/>
            <person name="Dowdy K.M."/>
            <person name="Edokobi N.B."/>
            <person name="Ekanayake A.B."/>
            <person name="Ekekwe S.O."/>
            <person name="Emond M.A."/>
            <person name="Endres L."/>
            <person name="Eng S."/>
            <person name="Felkoski S.A."/>
            <person name="Gant C.D."/>
            <person name="Gaskin B."/>
            <person name="Gondal S."/>
            <person name="Gutmann J."/>
            <person name="Ha T.-A."/>
            <person name="Habteyes H."/>
            <person name="Hariri O."/>
            <person name="Healey R.M."/>
            <person name="Heins J.L."/>
            <person name="Henderson A.L."/>
            <person name="Hernandez F.M."/>
            <person name="Hoang P.T."/>
            <person name="Hope K.T."/>
            <person name="Husna A."/>
            <person name="Hussain A."/>
            <person name="Imani O."/>
            <person name="Jackson N.L."/>
            <person name="Jacob V.M."/>
            <person name="Kang C."/>
            <person name="Kantov R.M."/>
            <person name="Kavuru S."/>
            <person name="Kerr M.S."/>
            <person name="Khan O.A."/>
            <person name="Khan T.M."/>
            <person name="King T."/>
            <person name="Kulkarni R."/>
            <person name="Li A."/>
            <person name="Maczka C."/>
            <person name="Maisonet E."/>
            <person name="Majethia P.M."/>
            <person name="Malik D.A."/>
            <person name="Mariam A."/>
            <person name="Marquess E.B."/>
            <person name="Mattison J."/>
            <person name="Mcdonald N."/>
            <person name="Mehr S."/>
            <person name="Mengers S.R."/>
            <person name="Michaels D.P."/>
            <person name="Mondal S."/>
            <person name="Monney D.B."/>
            <person name="Nakhleh S.I."/>
            <person name="Ndubuizu N.C."/>
            <person name="Nguyen A.H."/>
            <person name="Nguyen K.M."/>
            <person name="Nguyen M.T."/>
            <person name="Nicholas M.L."/>
            <person name="Nimalan J.P."/>
            <person name="O'Connell R.A."/>
            <person name="Odoi E."/>
            <person name="Ojo L."/>
            <person name="Okoye A.E."/>
            <person name="Olateru-Olagbegi O."/>
            <person name="Osei K.V."/>
            <person name="Osei-Tutu A."/>
            <person name="Palilla A.M."/>
            <person name="Pancholi S."/>
            <person name="Park J.H."/>
            <person name="Patel K."/>
            <person name="Patel P."/>
            <person name="Pennington E."/>
            <person name="Peterson R.E."/>
            <person name="Pon J."/>
            <person name="Pourkarim H."/>
            <person name="Reed M.L."/>
            <person name="Rottman V."/>
            <person name="Salazar J."/>
            <person name="Samet S."/>
            <person name="Sendze O."/>
            <person name="Stelmack M.A."/>
            <person name="Stinnett R."/>
            <person name="Tchouaga A.L."/>
            <person name="Thompson E.M."/>
            <person name="Tran N.G."/>
            <person name="Truong T."/>
            <person name="Udo J.A."/>
            <person name="Verona L.T."/>
            <person name="Vu T.-Q."/>
            <person name="Wade J."/>
            <person name="Wang N.Q."/>
            <person name="Waters Z.M."/>
            <person name="Wellman R.J."/>
            <person name="Woldegabreal S."/>
            <person name="Yee A.C."/>
            <person name="Yirefu M."/>
            <person name="Zahangir S."/>
            <person name="Zhai Y."/>
            <person name="Devine C.L."/>
            <person name="Liao K."/>
            <person name="Prasad P.K."/>
            <person name="Ruthenberg K.J."/>
            <person name="Shonk J.A."/>
            <person name="Way M."/>
            <person name="Yousufi H.K."/>
            <person name="Cao L."/>
            <person name="Fox J."/>
            <person name="Hobbs E."/>
            <person name="Kilic S."/>
            <person name="Nunn R."/>
            <person name="Patel R."/>
            <person name="Rubenstein M."/>
            <person name="Cresawn S.G."/>
            <person name="Russell D.A."/>
            <person name="Pope W.H."/>
            <person name="Jacobs-Sera D."/>
            <person name="Hendrix R.W."/>
            <person name="Hatfull G.F."/>
            <person name="Erill I."/>
            <person name="Caruso S.M."/>
        </authorList>
    </citation>
    <scope>NUCLEOTIDE SEQUENCE [LARGE SCALE GENOMIC DNA]</scope>
</reference>
<gene>
    <name evidence="1" type="ORF">SALINJAH_211</name>
</gene>
<evidence type="ECO:0000313" key="1">
    <source>
        <dbReference type="EMBL" id="ANH50768.1"/>
    </source>
</evidence>
<proteinExistence type="predicted"/>
<dbReference type="Proteomes" id="UP000203219">
    <property type="component" value="Segment"/>
</dbReference>
<protein>
    <submittedName>
        <fullName evidence="1">Uncharacterized protein</fullName>
    </submittedName>
</protein>
<dbReference type="RefSeq" id="YP_009282165.1">
    <property type="nucleotide sequence ID" value="NC_031034.1"/>
</dbReference>
<dbReference type="GeneID" id="29060019"/>